<organism evidence="9 10">
    <name type="scientific">Pseudolactococcus hodotermopsidis</name>
    <dbReference type="NCBI Taxonomy" id="2709157"/>
    <lineage>
        <taxon>Bacteria</taxon>
        <taxon>Bacillati</taxon>
        <taxon>Bacillota</taxon>
        <taxon>Bacilli</taxon>
        <taxon>Lactobacillales</taxon>
        <taxon>Streptococcaceae</taxon>
        <taxon>Pseudolactococcus</taxon>
    </lineage>
</organism>
<dbReference type="PANTHER" id="PTHR30471:SF3">
    <property type="entry name" value="UPF0758 PROTEIN YEES-RELATED"/>
    <property type="match status" value="1"/>
</dbReference>
<dbReference type="Gene3D" id="3.40.140.10">
    <property type="entry name" value="Cytidine Deaminase, domain 2"/>
    <property type="match status" value="1"/>
</dbReference>
<evidence type="ECO:0000256" key="5">
    <source>
        <dbReference type="ARBA" id="ARBA00022833"/>
    </source>
</evidence>
<dbReference type="Pfam" id="PF04002">
    <property type="entry name" value="RadC"/>
    <property type="match status" value="1"/>
</dbReference>
<dbReference type="EMBL" id="BLLI01000005">
    <property type="protein sequence ID" value="GFH41805.1"/>
    <property type="molecule type" value="Genomic_DNA"/>
</dbReference>
<dbReference type="PROSITE" id="PS50249">
    <property type="entry name" value="MPN"/>
    <property type="match status" value="1"/>
</dbReference>
<dbReference type="GO" id="GO:0046872">
    <property type="term" value="F:metal ion binding"/>
    <property type="evidence" value="ECO:0007669"/>
    <property type="project" value="UniProtKB-KW"/>
</dbReference>
<keyword evidence="6" id="KW-0482">Metalloprotease</keyword>
<dbReference type="PANTHER" id="PTHR30471">
    <property type="entry name" value="DNA REPAIR PROTEIN RADC"/>
    <property type="match status" value="1"/>
</dbReference>
<dbReference type="InterPro" id="IPR001405">
    <property type="entry name" value="UPF0758"/>
</dbReference>
<dbReference type="InterPro" id="IPR010994">
    <property type="entry name" value="RuvA_2-like"/>
</dbReference>
<keyword evidence="5" id="KW-0862">Zinc</keyword>
<dbReference type="NCBIfam" id="TIGR00608">
    <property type="entry name" value="radc"/>
    <property type="match status" value="1"/>
</dbReference>
<evidence type="ECO:0000256" key="6">
    <source>
        <dbReference type="ARBA" id="ARBA00023049"/>
    </source>
</evidence>
<dbReference type="SUPFAM" id="SSF47781">
    <property type="entry name" value="RuvA domain 2-like"/>
    <property type="match status" value="1"/>
</dbReference>
<dbReference type="InterPro" id="IPR025657">
    <property type="entry name" value="RadC_JAB"/>
</dbReference>
<dbReference type="Gene3D" id="1.10.150.20">
    <property type="entry name" value="5' to 3' exonuclease, C-terminal subdomain"/>
    <property type="match status" value="1"/>
</dbReference>
<evidence type="ECO:0000259" key="8">
    <source>
        <dbReference type="PROSITE" id="PS50249"/>
    </source>
</evidence>
<keyword evidence="3" id="KW-0479">Metal-binding</keyword>
<keyword evidence="10" id="KW-1185">Reference proteome</keyword>
<proteinExistence type="inferred from homology"/>
<keyword evidence="2" id="KW-0645">Protease</keyword>
<protein>
    <submittedName>
        <fullName evidence="9">UPF0758 protein LL1007</fullName>
    </submittedName>
</protein>
<dbReference type="InterPro" id="IPR037518">
    <property type="entry name" value="MPN"/>
</dbReference>
<dbReference type="PROSITE" id="PS01302">
    <property type="entry name" value="UPF0758"/>
    <property type="match status" value="1"/>
</dbReference>
<dbReference type="GO" id="GO:0006508">
    <property type="term" value="P:proteolysis"/>
    <property type="evidence" value="ECO:0007669"/>
    <property type="project" value="UniProtKB-KW"/>
</dbReference>
<dbReference type="InterPro" id="IPR046778">
    <property type="entry name" value="UPF0758_N"/>
</dbReference>
<evidence type="ECO:0000256" key="3">
    <source>
        <dbReference type="ARBA" id="ARBA00022723"/>
    </source>
</evidence>
<evidence type="ECO:0000256" key="1">
    <source>
        <dbReference type="ARBA" id="ARBA00010243"/>
    </source>
</evidence>
<dbReference type="NCBIfam" id="NF000642">
    <property type="entry name" value="PRK00024.1"/>
    <property type="match status" value="1"/>
</dbReference>
<dbReference type="GO" id="GO:0008237">
    <property type="term" value="F:metallopeptidase activity"/>
    <property type="evidence" value="ECO:0007669"/>
    <property type="project" value="UniProtKB-KW"/>
</dbReference>
<dbReference type="AlphaFoldDB" id="A0A6A0BAX1"/>
<comment type="similarity">
    <text evidence="1 7">Belongs to the UPF0758 family.</text>
</comment>
<dbReference type="Pfam" id="PF20582">
    <property type="entry name" value="UPF0758_N"/>
    <property type="match status" value="1"/>
</dbReference>
<dbReference type="RefSeq" id="WP_172207527.1">
    <property type="nucleotide sequence ID" value="NZ_BLLI01000005.1"/>
</dbReference>
<evidence type="ECO:0000256" key="2">
    <source>
        <dbReference type="ARBA" id="ARBA00022670"/>
    </source>
</evidence>
<comment type="caution">
    <text evidence="9">The sequence shown here is derived from an EMBL/GenBank/DDBJ whole genome shotgun (WGS) entry which is preliminary data.</text>
</comment>
<keyword evidence="4" id="KW-0378">Hydrolase</keyword>
<name>A0A6A0BAX1_9LACT</name>
<evidence type="ECO:0000313" key="10">
    <source>
        <dbReference type="Proteomes" id="UP000480303"/>
    </source>
</evidence>
<sequence>MYEIRETDYPMMPRERLRALGEKYLSDQELLAILLRTGTSKISVLDLSGQILKHFETLENFRRSSVEELMKIPGIGTTKAVEIRAMIELGKRIQTTERKRYGQVKGSQQFASVLMDEMSDFDQEHLVAVYLDGKNKIIKKRTIFVGTVNSASANPREILHFALKTLAAGLLIAHNHPSGDPQPSDADMIFTERMENACDNVGINFIDHIVIGHSRYFSFQENGLMLSPFDFIEAKAQQNK</sequence>
<accession>A0A6A0BAX1</accession>
<dbReference type="Proteomes" id="UP000480303">
    <property type="component" value="Unassembled WGS sequence"/>
</dbReference>
<reference evidence="9 10" key="1">
    <citation type="submission" date="2020-02" db="EMBL/GenBank/DDBJ databases">
        <title>Draft genome sequence of Lactococcus sp. Hs30E4-3.</title>
        <authorList>
            <person name="Noda S."/>
            <person name="Yuki M."/>
            <person name="Ohkuma M."/>
        </authorList>
    </citation>
    <scope>NUCLEOTIDE SEQUENCE [LARGE SCALE GENOMIC DNA]</scope>
    <source>
        <strain evidence="9 10">Hs30E4-3</strain>
    </source>
</reference>
<evidence type="ECO:0000256" key="4">
    <source>
        <dbReference type="ARBA" id="ARBA00022801"/>
    </source>
</evidence>
<gene>
    <name evidence="9" type="ORF">Hs30E_03560</name>
</gene>
<dbReference type="CDD" id="cd08071">
    <property type="entry name" value="MPN_DUF2466"/>
    <property type="match status" value="1"/>
</dbReference>
<feature type="domain" description="MPN" evidence="8">
    <location>
        <begin position="103"/>
        <end position="225"/>
    </location>
</feature>
<evidence type="ECO:0000313" key="9">
    <source>
        <dbReference type="EMBL" id="GFH41805.1"/>
    </source>
</evidence>
<dbReference type="InterPro" id="IPR020891">
    <property type="entry name" value="UPF0758_CS"/>
</dbReference>
<evidence type="ECO:0000256" key="7">
    <source>
        <dbReference type="RuleBase" id="RU003797"/>
    </source>
</evidence>